<comment type="function">
    <text evidence="8">Involved in DNA mismatch repair in slow-growing cells. Acts as a chaperone during the assembly of the 26S proteasome, specifically of the base subcomplex of the 19S regulatory complex (RC).</text>
</comment>
<dbReference type="InterPro" id="IPR040752">
    <property type="entry name" value="HSM3_C"/>
</dbReference>
<evidence type="ECO:0000256" key="4">
    <source>
        <dbReference type="ARBA" id="ARBA00022490"/>
    </source>
</evidence>
<evidence type="ECO:0000256" key="5">
    <source>
        <dbReference type="ARBA" id="ARBA00022763"/>
    </source>
</evidence>
<keyword evidence="7" id="KW-0234">DNA repair</keyword>
<dbReference type="InterPro" id="IPR041335">
    <property type="entry name" value="HSM3_N"/>
</dbReference>
<organism evidence="11 12">
    <name type="scientific">Kluyveromyces marxianus</name>
    <name type="common">Yeast</name>
    <name type="synonym">Candida kefyr</name>
    <dbReference type="NCBI Taxonomy" id="4911"/>
    <lineage>
        <taxon>Eukaryota</taxon>
        <taxon>Fungi</taxon>
        <taxon>Dikarya</taxon>
        <taxon>Ascomycota</taxon>
        <taxon>Saccharomycotina</taxon>
        <taxon>Saccharomycetes</taxon>
        <taxon>Saccharomycetales</taxon>
        <taxon>Saccharomycetaceae</taxon>
        <taxon>Kluyveromyces</taxon>
    </lineage>
</organism>
<dbReference type="Proteomes" id="UP000422736">
    <property type="component" value="Chromosome 5"/>
</dbReference>
<evidence type="ECO:0000256" key="1">
    <source>
        <dbReference type="ARBA" id="ARBA00004496"/>
    </source>
</evidence>
<evidence type="ECO:0000256" key="3">
    <source>
        <dbReference type="ARBA" id="ARBA00019167"/>
    </source>
</evidence>
<reference evidence="11 12" key="1">
    <citation type="submission" date="2016-03" db="EMBL/GenBank/DDBJ databases">
        <title>How can Kluyveromyces marxianus grow so fast - potential evolutionary course in Saccharomyces Complex revealed by comparative genomics.</title>
        <authorList>
            <person name="Mo W."/>
            <person name="Lu W."/>
            <person name="Yang X."/>
            <person name="Qi J."/>
            <person name="Lv H."/>
        </authorList>
    </citation>
    <scope>NUCLEOTIDE SEQUENCE [LARGE SCALE GENOMIC DNA]</scope>
    <source>
        <strain evidence="11 12">FIM1</strain>
    </source>
</reference>
<evidence type="ECO:0000313" key="12">
    <source>
        <dbReference type="Proteomes" id="UP000422736"/>
    </source>
</evidence>
<dbReference type="Pfam" id="PF18794">
    <property type="entry name" value="HSM3_C"/>
    <property type="match status" value="1"/>
</dbReference>
<proteinExistence type="inferred from homology"/>
<keyword evidence="12" id="KW-1185">Reference proteome</keyword>
<dbReference type="Gene3D" id="1.25.40.580">
    <property type="match status" value="1"/>
</dbReference>
<keyword evidence="4" id="KW-0963">Cytoplasm</keyword>
<keyword evidence="6" id="KW-0143">Chaperone</keyword>
<dbReference type="CDD" id="cd12794">
    <property type="entry name" value="Hsm3_like"/>
    <property type="match status" value="1"/>
</dbReference>
<accession>A0ABX6EW39</accession>
<comment type="subcellular location">
    <subcellularLocation>
        <location evidence="1">Cytoplasm</location>
    </subcellularLocation>
</comment>
<comment type="similarity">
    <text evidence="2">Belongs to the proteasome subunit S5B/HSM3 family.</text>
</comment>
<protein>
    <recommendedName>
        <fullName evidence="3">DNA mismatch repair protein HSM3</fullName>
    </recommendedName>
</protein>
<gene>
    <name evidence="11" type="primary">HSM3</name>
    <name evidence="11" type="ORF">FIM1_3149</name>
</gene>
<feature type="domain" description="DNA mismatch repair protein HSM3 C-terminal" evidence="9">
    <location>
        <begin position="299"/>
        <end position="470"/>
    </location>
</feature>
<keyword evidence="5" id="KW-0227">DNA damage</keyword>
<evidence type="ECO:0000256" key="6">
    <source>
        <dbReference type="ARBA" id="ARBA00023186"/>
    </source>
</evidence>
<evidence type="ECO:0000259" key="9">
    <source>
        <dbReference type="Pfam" id="PF18794"/>
    </source>
</evidence>
<feature type="domain" description="DNA mismatch repair protein HSM3 N-terminal" evidence="10">
    <location>
        <begin position="7"/>
        <end position="239"/>
    </location>
</feature>
<dbReference type="Pfam" id="PF18795">
    <property type="entry name" value="HSM3_N"/>
    <property type="match status" value="1"/>
</dbReference>
<dbReference type="Gene3D" id="1.25.10.50">
    <property type="match status" value="1"/>
</dbReference>
<evidence type="ECO:0000256" key="2">
    <source>
        <dbReference type="ARBA" id="ARBA00006823"/>
    </source>
</evidence>
<sequence length="470" mass="54058">MGSIESDIDKLTLKLGNEEISPDINQLMEKLTLNLTSSSNLDKDVKPLLHSIKNFLLHSDIEFFDYDLLIELLDAIVALCPFEDVLAVFSVDDLVAALESGSRSLITTVCKVISAAYPRDIFAGTPLIDELLKLYFDDSAVVSIISELEKTFDTLSTNQLNRRRILENNLPTIMNAKNSNNSTTFCRLLDLLKMLAANVSFEEFRKDTFSVDEKTIREAMENDVLVFIHICQYVCELLNLVIKGHGKEWIVRYIDKTFDIFGEAYARRDELYDVSHFANSYLLRIFSKISYLDEKSYIKNLELRHFPLSVDKPYCVDFLTVLNPSYIVKSHKELLQELNLRPRNVHMFVNLIKDEECFNIIKDEINSKSLEAMPYLEQMFLLVGLTSELYGIHHLTHNIPAIMNNLIDSGNNVTEQVCFDLRQKVFENLLDADPQELSIWLIPLQSEYSNILNGRSKRLSEKHKVADEYI</sequence>
<evidence type="ECO:0000313" key="11">
    <source>
        <dbReference type="EMBL" id="QGN16436.1"/>
    </source>
</evidence>
<evidence type="ECO:0000256" key="7">
    <source>
        <dbReference type="ARBA" id="ARBA00023204"/>
    </source>
</evidence>
<dbReference type="EMBL" id="CP015058">
    <property type="protein sequence ID" value="QGN16436.1"/>
    <property type="molecule type" value="Genomic_DNA"/>
</dbReference>
<name>A0ABX6EW39_KLUMA</name>
<evidence type="ECO:0000256" key="8">
    <source>
        <dbReference type="ARBA" id="ARBA00024671"/>
    </source>
</evidence>
<evidence type="ECO:0000259" key="10">
    <source>
        <dbReference type="Pfam" id="PF18795"/>
    </source>
</evidence>